<dbReference type="Proteomes" id="UP000186817">
    <property type="component" value="Unassembled WGS sequence"/>
</dbReference>
<keyword evidence="1" id="KW-0175">Coiled coil</keyword>
<accession>A0A1Q9D4C9</accession>
<feature type="coiled-coil region" evidence="1">
    <location>
        <begin position="403"/>
        <end position="457"/>
    </location>
</feature>
<feature type="compositionally biased region" description="Low complexity" evidence="2">
    <location>
        <begin position="12"/>
        <end position="23"/>
    </location>
</feature>
<evidence type="ECO:0000313" key="3">
    <source>
        <dbReference type="EMBL" id="OLP90041.1"/>
    </source>
</evidence>
<proteinExistence type="predicted"/>
<evidence type="ECO:0000313" key="4">
    <source>
        <dbReference type="Proteomes" id="UP000186817"/>
    </source>
</evidence>
<evidence type="ECO:0000256" key="1">
    <source>
        <dbReference type="SAM" id="Coils"/>
    </source>
</evidence>
<feature type="compositionally biased region" description="Polar residues" evidence="2">
    <location>
        <begin position="1217"/>
        <end position="1231"/>
    </location>
</feature>
<name>A0A1Q9D4C9_SYMMI</name>
<feature type="coiled-coil region" evidence="1">
    <location>
        <begin position="897"/>
        <end position="929"/>
    </location>
</feature>
<comment type="caution">
    <text evidence="3">The sequence shown here is derived from an EMBL/GenBank/DDBJ whole genome shotgun (WGS) entry which is preliminary data.</text>
</comment>
<keyword evidence="4" id="KW-1185">Reference proteome</keyword>
<evidence type="ECO:0000256" key="2">
    <source>
        <dbReference type="SAM" id="MobiDB-lite"/>
    </source>
</evidence>
<organism evidence="3 4">
    <name type="scientific">Symbiodinium microadriaticum</name>
    <name type="common">Dinoflagellate</name>
    <name type="synonym">Zooxanthella microadriatica</name>
    <dbReference type="NCBI Taxonomy" id="2951"/>
    <lineage>
        <taxon>Eukaryota</taxon>
        <taxon>Sar</taxon>
        <taxon>Alveolata</taxon>
        <taxon>Dinophyceae</taxon>
        <taxon>Suessiales</taxon>
        <taxon>Symbiodiniaceae</taxon>
        <taxon>Symbiodinium</taxon>
    </lineage>
</organism>
<protein>
    <recommendedName>
        <fullName evidence="5">Reticulocyte-binding protein 2-like a</fullName>
    </recommendedName>
</protein>
<feature type="coiled-coil region" evidence="1">
    <location>
        <begin position="570"/>
        <end position="621"/>
    </location>
</feature>
<gene>
    <name evidence="3" type="ORF">AK812_SmicGene28463</name>
</gene>
<dbReference type="EMBL" id="LSRX01000731">
    <property type="protein sequence ID" value="OLP90041.1"/>
    <property type="molecule type" value="Genomic_DNA"/>
</dbReference>
<reference evidence="3 4" key="1">
    <citation type="submission" date="2016-02" db="EMBL/GenBank/DDBJ databases">
        <title>Genome analysis of coral dinoflagellate symbionts highlights evolutionary adaptations to a symbiotic lifestyle.</title>
        <authorList>
            <person name="Aranda M."/>
            <person name="Li Y."/>
            <person name="Liew Y.J."/>
            <person name="Baumgarten S."/>
            <person name="Simakov O."/>
            <person name="Wilson M."/>
            <person name="Piel J."/>
            <person name="Ashoor H."/>
            <person name="Bougouffa S."/>
            <person name="Bajic V.B."/>
            <person name="Ryu T."/>
            <person name="Ravasi T."/>
            <person name="Bayer T."/>
            <person name="Micklem G."/>
            <person name="Kim H."/>
            <person name="Bhak J."/>
            <person name="Lajeunesse T.C."/>
            <person name="Voolstra C.R."/>
        </authorList>
    </citation>
    <scope>NUCLEOTIDE SEQUENCE [LARGE SCALE GENOMIC DNA]</scope>
    <source>
        <strain evidence="3 4">CCMP2467</strain>
    </source>
</reference>
<feature type="coiled-coil region" evidence="1">
    <location>
        <begin position="96"/>
        <end position="127"/>
    </location>
</feature>
<evidence type="ECO:0008006" key="5">
    <source>
        <dbReference type="Google" id="ProtNLM"/>
    </source>
</evidence>
<dbReference type="OrthoDB" id="10503722at2759"/>
<feature type="region of interest" description="Disordered" evidence="2">
    <location>
        <begin position="1"/>
        <end position="23"/>
    </location>
</feature>
<sequence>MCNDVQRLSCKAPAPASTADADSAFETQRAKGEETIMTGIGPILTRCVRSMPYPAEELLRQIESDFERRRDEKTQQLALEMERRSRVDAERQAFIEDHVDEKLKTLKEQLERERSRLEKEVEEKLRPSAAAFERDARAKLEREAMQRIASEARFMKLRRKAREGSGKQGPSDVRPWRVRLFGTTHRKVRLTLPDVERRLRAELEEQARSRVSADGGRLAPGLRSTDRALRASAACGHLAQLSCLVEEREAQDSLQKEAEEKTRRMLPEMEREARAKLAKQAEEAAASALPELERQAREKLVVEAEDKVRATAAASIEKEIRDRLRKEAEERIKAELPEIERQAREHFMTQVPSLQADAAQADRLAQLQQVDREHQDLCRAPLSTCMEGACTEEKLRQLEEEFARRCEERTQQLKAELERKSRTEAERQVEEKTRSFREQLEKERAQLEKEVQEKLRPSTAAFEREARVILEKEAEERVRCSIPEIERTVKEKLEKDAEEKACASSLELSLSVYFEMSGLRCHSWSHAFNRSWKQMLSSAFRRIDIGLKRLEQEAEDKARRGLPDMERTAREKLQKQADDTAAAIDKVALEAEVDEKLKTLKEQLERERSRLEKEVEEKLRPSAAAFERDARAKLEREAMQRIASEARFMKLRRKAREGSGKQGPSDVRPWRVRLFGTTHRKVRLTLPDVERRLRAELEEQARSRVSADGGRLAPGLRSTDRALRASAACGHLAQLSCLVEEREAQDSLQKEAEEKTRRMLPEMEREARAKLAKQAEEAAASALPELERQAREKLVVEAEDKVRATAAASIEKEIRDRLRKEAEERIKAELPEIERQAREHFMTQVPSLQADAAQADRLAQLQQVDREHQDLCRAPLSTCMEGTCTEEKLRQLEAEFARRCEERTQQLKAELERKSRTEAERQVEEKTRRLCEQLEKEKPPSWLLQMEKEVQEKLRPSSTVLEREARVVLEKEAEERVRSSIPEFERAVKERLERDVEAKVRASLPQLELRLQQVPSICCLRSLKQMLSSAFRRIDIRLLPGFDSEEAARRRLEQEAEDKARRGLPDMERTAREKLQKQAEDTAAAIDKVATAAEEKVRATASSIEAEIRELLAGRDHYPGFHVDVVSSPGLQVLDREERERIRKEVEQREELKVREAAVMDRQHLLDEREEVLKGAERLLRRREVEIEGQAMRWAQMQTPPTPRNHGASGLAGPTLAVTTQAGTAAMQSSGGKIGTGTVESLDLSPQDASPGQEAKGEGVEAAPPSTNLPGEAAPLQQELDEEIEEMLASVVTMKPQVHRASGEDD</sequence>
<feature type="region of interest" description="Disordered" evidence="2">
    <location>
        <begin position="1197"/>
        <end position="1279"/>
    </location>
</feature>
<dbReference type="OMA" id="CEERTQQ"/>